<dbReference type="PANTHER" id="PTHR45138:SF24">
    <property type="entry name" value="DIGUANYLATE CYCLASE DGCC-RELATED"/>
    <property type="match status" value="1"/>
</dbReference>
<evidence type="ECO:0000256" key="3">
    <source>
        <dbReference type="SAM" id="MobiDB-lite"/>
    </source>
</evidence>
<dbReference type="PROSITE" id="PS51257">
    <property type="entry name" value="PROKAR_LIPOPROTEIN"/>
    <property type="match status" value="1"/>
</dbReference>
<proteinExistence type="predicted"/>
<feature type="domain" description="GGDEF" evidence="6">
    <location>
        <begin position="227"/>
        <end position="361"/>
    </location>
</feature>
<comment type="caution">
    <text evidence="7">The sequence shown here is derived from an EMBL/GenBank/DDBJ whole genome shotgun (WGS) entry which is preliminary data.</text>
</comment>
<dbReference type="Proteomes" id="UP000560000">
    <property type="component" value="Unassembled WGS sequence"/>
</dbReference>
<keyword evidence="4" id="KW-0812">Transmembrane</keyword>
<keyword evidence="5" id="KW-0732">Signal</keyword>
<name>A0A841KNC4_9GAMM</name>
<dbReference type="EC" id="2.7.7.65" evidence="2"/>
<dbReference type="InterPro" id="IPR050469">
    <property type="entry name" value="Diguanylate_Cyclase"/>
</dbReference>
<dbReference type="SMART" id="SM00267">
    <property type="entry name" value="GGDEF"/>
    <property type="match status" value="1"/>
</dbReference>
<sequence length="375" mass="40694">MKTSFRLLIAGLVLLACCMPLHTLAAMQVPPPPPPGARPYPPPRWPPPPPPPPHHHPFAPPQTQPTAAAPSVRPEPVTLPDVDRFVIAPPPAQTTEPPATQAPADAMQTRTENAPAKVSVMAAPASSTPTSPTARHRTELPTWALLTLLVVLVIGGWLWRRSRRLAQETARLARQHRALQSIHHRLRNESEQLRQQATNDPLTGALNRQAFAGGLREMLEHLSHYAKPVHLIVLDLDHFKAINDRLGHLAGDRALKLVTGVVHEHLDSADLFGRFGGDEFLIASADHDAASAHALAEAIRVAVDAEALRQTPPLEGLTLSMGLAQADPDSGYAADALFARADAALYEAKRQGRNRVVVANPQTPERLNAFAERHL</sequence>
<dbReference type="InterPro" id="IPR000160">
    <property type="entry name" value="GGDEF_dom"/>
</dbReference>
<reference evidence="7 8" key="1">
    <citation type="submission" date="2020-08" db="EMBL/GenBank/DDBJ databases">
        <title>Genomic Encyclopedia of Type Strains, Phase IV (KMG-IV): sequencing the most valuable type-strain genomes for metagenomic binning, comparative biology and taxonomic classification.</title>
        <authorList>
            <person name="Goeker M."/>
        </authorList>
    </citation>
    <scope>NUCLEOTIDE SEQUENCE [LARGE SCALE GENOMIC DNA]</scope>
    <source>
        <strain evidence="7 8">DSM 107085</strain>
    </source>
</reference>
<dbReference type="CDD" id="cd01949">
    <property type="entry name" value="GGDEF"/>
    <property type="match status" value="1"/>
</dbReference>
<comment type="cofactor">
    <cofactor evidence="1">
        <name>Mg(2+)</name>
        <dbReference type="ChEBI" id="CHEBI:18420"/>
    </cofactor>
</comment>
<feature type="region of interest" description="Disordered" evidence="3">
    <location>
        <begin position="27"/>
        <end position="76"/>
    </location>
</feature>
<dbReference type="NCBIfam" id="TIGR00254">
    <property type="entry name" value="GGDEF"/>
    <property type="match status" value="1"/>
</dbReference>
<evidence type="ECO:0000259" key="6">
    <source>
        <dbReference type="PROSITE" id="PS50887"/>
    </source>
</evidence>
<evidence type="ECO:0000313" key="7">
    <source>
        <dbReference type="EMBL" id="MBB6183474.1"/>
    </source>
</evidence>
<dbReference type="OrthoDB" id="9803824at2"/>
<dbReference type="InterPro" id="IPR029787">
    <property type="entry name" value="Nucleotide_cyclase"/>
</dbReference>
<dbReference type="GO" id="GO:0005886">
    <property type="term" value="C:plasma membrane"/>
    <property type="evidence" value="ECO:0007669"/>
    <property type="project" value="TreeGrafter"/>
</dbReference>
<dbReference type="Pfam" id="PF00990">
    <property type="entry name" value="GGDEF"/>
    <property type="match status" value="1"/>
</dbReference>
<dbReference type="PROSITE" id="PS50887">
    <property type="entry name" value="GGDEF"/>
    <property type="match status" value="1"/>
</dbReference>
<dbReference type="EMBL" id="JACHET010000001">
    <property type="protein sequence ID" value="MBB6183474.1"/>
    <property type="molecule type" value="Genomic_DNA"/>
</dbReference>
<dbReference type="SUPFAM" id="SSF101447">
    <property type="entry name" value="Formin homology 2 domain (FH2 domain)"/>
    <property type="match status" value="1"/>
</dbReference>
<protein>
    <recommendedName>
        <fullName evidence="2">diguanylate cyclase</fullName>
        <ecNumber evidence="2">2.7.7.65</ecNumber>
    </recommendedName>
</protein>
<feature type="compositionally biased region" description="Pro residues" evidence="3">
    <location>
        <begin position="29"/>
        <end position="63"/>
    </location>
</feature>
<feature type="transmembrane region" description="Helical" evidence="4">
    <location>
        <begin position="140"/>
        <end position="159"/>
    </location>
</feature>
<accession>A0A841KNC4</accession>
<organism evidence="7 8">
    <name type="scientific">Oleiagrimonas soli</name>
    <dbReference type="NCBI Taxonomy" id="1543381"/>
    <lineage>
        <taxon>Bacteria</taxon>
        <taxon>Pseudomonadati</taxon>
        <taxon>Pseudomonadota</taxon>
        <taxon>Gammaproteobacteria</taxon>
        <taxon>Lysobacterales</taxon>
        <taxon>Rhodanobacteraceae</taxon>
        <taxon>Oleiagrimonas</taxon>
    </lineage>
</organism>
<dbReference type="RefSeq" id="WP_052394805.1">
    <property type="nucleotide sequence ID" value="NZ_JACHET010000001.1"/>
</dbReference>
<keyword evidence="4" id="KW-1133">Transmembrane helix</keyword>
<dbReference type="SUPFAM" id="SSF55073">
    <property type="entry name" value="Nucleotide cyclase"/>
    <property type="match status" value="1"/>
</dbReference>
<dbReference type="AlphaFoldDB" id="A0A841KNC4"/>
<keyword evidence="4" id="KW-0472">Membrane</keyword>
<feature type="chain" id="PRO_5032703032" description="diguanylate cyclase" evidence="5">
    <location>
        <begin position="26"/>
        <end position="375"/>
    </location>
</feature>
<dbReference type="InterPro" id="IPR043128">
    <property type="entry name" value="Rev_trsase/Diguanyl_cyclase"/>
</dbReference>
<evidence type="ECO:0000256" key="2">
    <source>
        <dbReference type="ARBA" id="ARBA00012528"/>
    </source>
</evidence>
<dbReference type="FunFam" id="3.30.70.270:FF:000001">
    <property type="entry name" value="Diguanylate cyclase domain protein"/>
    <property type="match status" value="1"/>
</dbReference>
<feature type="signal peptide" evidence="5">
    <location>
        <begin position="1"/>
        <end position="25"/>
    </location>
</feature>
<evidence type="ECO:0000256" key="4">
    <source>
        <dbReference type="SAM" id="Phobius"/>
    </source>
</evidence>
<dbReference type="GO" id="GO:0052621">
    <property type="term" value="F:diguanylate cyclase activity"/>
    <property type="evidence" value="ECO:0007669"/>
    <property type="project" value="UniProtKB-EC"/>
</dbReference>
<evidence type="ECO:0000256" key="5">
    <source>
        <dbReference type="SAM" id="SignalP"/>
    </source>
</evidence>
<evidence type="ECO:0000256" key="1">
    <source>
        <dbReference type="ARBA" id="ARBA00001946"/>
    </source>
</evidence>
<evidence type="ECO:0000313" key="8">
    <source>
        <dbReference type="Proteomes" id="UP000560000"/>
    </source>
</evidence>
<gene>
    <name evidence="7" type="ORF">HNQ86_000819</name>
</gene>
<dbReference type="Gene3D" id="3.30.70.270">
    <property type="match status" value="1"/>
</dbReference>
<dbReference type="GO" id="GO:1902201">
    <property type="term" value="P:negative regulation of bacterial-type flagellum-dependent cell motility"/>
    <property type="evidence" value="ECO:0007669"/>
    <property type="project" value="TreeGrafter"/>
</dbReference>
<dbReference type="GO" id="GO:0043709">
    <property type="term" value="P:cell adhesion involved in single-species biofilm formation"/>
    <property type="evidence" value="ECO:0007669"/>
    <property type="project" value="TreeGrafter"/>
</dbReference>
<dbReference type="PANTHER" id="PTHR45138">
    <property type="entry name" value="REGULATORY COMPONENTS OF SENSORY TRANSDUCTION SYSTEM"/>
    <property type="match status" value="1"/>
</dbReference>